<sequence>MKYGFYSKQDDTKELITKASYTSKQQAERDFAHKKDMHIDTFLKLYEVVQIQ</sequence>
<gene>
    <name evidence="1" type="ORF">UFOVP450_60</name>
</gene>
<name>A0A6J5MDL2_9CAUD</name>
<evidence type="ECO:0000313" key="1">
    <source>
        <dbReference type="EMBL" id="CAB4143046.1"/>
    </source>
</evidence>
<dbReference type="EMBL" id="LR796421">
    <property type="protein sequence ID" value="CAB4143046.1"/>
    <property type="molecule type" value="Genomic_DNA"/>
</dbReference>
<organism evidence="1">
    <name type="scientific">uncultured Caudovirales phage</name>
    <dbReference type="NCBI Taxonomy" id="2100421"/>
    <lineage>
        <taxon>Viruses</taxon>
        <taxon>Duplodnaviria</taxon>
        <taxon>Heunggongvirae</taxon>
        <taxon>Uroviricota</taxon>
        <taxon>Caudoviricetes</taxon>
        <taxon>Peduoviridae</taxon>
        <taxon>Maltschvirus</taxon>
        <taxon>Maltschvirus maltsch</taxon>
    </lineage>
</organism>
<accession>A0A6J5MDL2</accession>
<reference evidence="1" key="1">
    <citation type="submission" date="2020-04" db="EMBL/GenBank/DDBJ databases">
        <authorList>
            <person name="Chiriac C."/>
            <person name="Salcher M."/>
            <person name="Ghai R."/>
            <person name="Kavagutti S V."/>
        </authorList>
    </citation>
    <scope>NUCLEOTIDE SEQUENCE</scope>
</reference>
<protein>
    <submittedName>
        <fullName evidence="1">Uncharacterized protein</fullName>
    </submittedName>
</protein>
<proteinExistence type="predicted"/>